<comment type="caution">
    <text evidence="2">The sequence shown here is derived from an EMBL/GenBank/DDBJ whole genome shotgun (WGS) entry which is preliminary data.</text>
</comment>
<dbReference type="PANTHER" id="PTHR22776:SF49">
    <property type="entry name" value="MARVEL DOMAIN-CONTAINING PROTEIN"/>
    <property type="match status" value="1"/>
</dbReference>
<dbReference type="InParanoid" id="A0A0V1C091"/>
<evidence type="ECO:0000313" key="3">
    <source>
        <dbReference type="Proteomes" id="UP000054776"/>
    </source>
</evidence>
<dbReference type="PANTHER" id="PTHR22776">
    <property type="entry name" value="MARVEL-CONTAINING POTENTIAL LIPID RAFT-ASSOCIATED PROTEIN"/>
    <property type="match status" value="1"/>
</dbReference>
<keyword evidence="1" id="KW-1133">Transmembrane helix</keyword>
<proteinExistence type="predicted"/>
<dbReference type="AlphaFoldDB" id="A0A0V1C091"/>
<feature type="transmembrane region" description="Helical" evidence="1">
    <location>
        <begin position="80"/>
        <end position="98"/>
    </location>
</feature>
<reference evidence="2 3" key="1">
    <citation type="submission" date="2015-01" db="EMBL/GenBank/DDBJ databases">
        <title>Evolution of Trichinella species and genotypes.</title>
        <authorList>
            <person name="Korhonen P.K."/>
            <person name="Edoardo P."/>
            <person name="Giuseppe L.R."/>
            <person name="Gasser R.B."/>
        </authorList>
    </citation>
    <scope>NUCLEOTIDE SEQUENCE [LARGE SCALE GENOMIC DNA]</scope>
    <source>
        <strain evidence="2">ISS3</strain>
    </source>
</reference>
<protein>
    <submittedName>
        <fullName evidence="2">Uncharacterized protein</fullName>
    </submittedName>
</protein>
<feature type="transmembrane region" description="Helical" evidence="1">
    <location>
        <begin position="105"/>
        <end position="126"/>
    </location>
</feature>
<evidence type="ECO:0000256" key="1">
    <source>
        <dbReference type="SAM" id="Phobius"/>
    </source>
</evidence>
<dbReference type="InterPro" id="IPR050578">
    <property type="entry name" value="MARVEL-CKLF_proteins"/>
</dbReference>
<name>A0A0V1C091_TRISP</name>
<keyword evidence="1" id="KW-0812">Transmembrane</keyword>
<dbReference type="GO" id="GO:0016020">
    <property type="term" value="C:membrane"/>
    <property type="evidence" value="ECO:0007669"/>
    <property type="project" value="TreeGrafter"/>
</dbReference>
<accession>A0A0V1C091</accession>
<dbReference type="OrthoDB" id="5913405at2759"/>
<dbReference type="Proteomes" id="UP000054776">
    <property type="component" value="Unassembled WGS sequence"/>
</dbReference>
<sequence length="422" mass="48497">MLCSDFCAKQEIGNQALLKNWPFYDLICSKASKMLFSQAHRSRCSRSHSTVHRPSRLPPVNDVAVQRTFSVNWCCSTFAVLKWMEIVLCILAIALIEAGVQMWRAYGFILFMSAFCLAITFAGLIIKFCQLQTSENSAFPLQKLEISFNIFAVFGFCIAFALLCYDCIKLFDEAEDYYQAKENRPDSIELNDWRNRIVATTVLCASNSMLYLMSAIKSRHEENFIEKKAKETLPQLIEVGMNFQIHPWFLYNSYPVIPDIYCILQISTTGIADTLRPKSTWPNSDRRLIDFSVFHISQILCKHSGCKSRSPMAEQSLWSAFTIFLHSQQSRSEHQPLNCNTDWYQHQTANEYHHRPKWHGYRMGGLILLGFIEASTKLDGEIMQQIVPTCSTFDEQRIAGQSQMHVRISTNHLQKPIAETCN</sequence>
<gene>
    <name evidence="2" type="ORF">T01_4978</name>
</gene>
<evidence type="ECO:0000313" key="2">
    <source>
        <dbReference type="EMBL" id="KRY42761.1"/>
    </source>
</evidence>
<feature type="transmembrane region" description="Helical" evidence="1">
    <location>
        <begin position="146"/>
        <end position="165"/>
    </location>
</feature>
<organism evidence="2 3">
    <name type="scientific">Trichinella spiralis</name>
    <name type="common">Trichina worm</name>
    <dbReference type="NCBI Taxonomy" id="6334"/>
    <lineage>
        <taxon>Eukaryota</taxon>
        <taxon>Metazoa</taxon>
        <taxon>Ecdysozoa</taxon>
        <taxon>Nematoda</taxon>
        <taxon>Enoplea</taxon>
        <taxon>Dorylaimia</taxon>
        <taxon>Trichinellida</taxon>
        <taxon>Trichinellidae</taxon>
        <taxon>Trichinella</taxon>
    </lineage>
</organism>
<keyword evidence="3" id="KW-1185">Reference proteome</keyword>
<dbReference type="EMBL" id="JYDH01000003">
    <property type="protein sequence ID" value="KRY42761.1"/>
    <property type="molecule type" value="Genomic_DNA"/>
</dbReference>
<keyword evidence="1" id="KW-0472">Membrane</keyword>